<reference evidence="3" key="1">
    <citation type="submission" date="2020-05" db="EMBL/GenBank/DDBJ databases">
        <authorList>
            <person name="Chiriac C."/>
            <person name="Salcher M."/>
            <person name="Ghai R."/>
            <person name="Kavagutti S V."/>
        </authorList>
    </citation>
    <scope>NUCLEOTIDE SEQUENCE</scope>
</reference>
<dbReference type="PROSITE" id="PS51186">
    <property type="entry name" value="GNAT"/>
    <property type="match status" value="1"/>
</dbReference>
<dbReference type="InterPro" id="IPR000182">
    <property type="entry name" value="GNAT_dom"/>
</dbReference>
<name>A0A6J6Z3A4_9ZZZZ</name>
<feature type="domain" description="N-acetyltransferase" evidence="1">
    <location>
        <begin position="8"/>
        <end position="171"/>
    </location>
</feature>
<dbReference type="PANTHER" id="PTHR13538">
    <property type="entry name" value="N-ACETYLTRANSFERASE 6"/>
    <property type="match status" value="1"/>
</dbReference>
<dbReference type="GO" id="GO:0008080">
    <property type="term" value="F:N-acetyltransferase activity"/>
    <property type="evidence" value="ECO:0007669"/>
    <property type="project" value="InterPro"/>
</dbReference>
<dbReference type="SUPFAM" id="SSF55729">
    <property type="entry name" value="Acyl-CoA N-acyltransferases (Nat)"/>
    <property type="match status" value="1"/>
</dbReference>
<dbReference type="InterPro" id="IPR039840">
    <property type="entry name" value="NAA80"/>
</dbReference>
<protein>
    <submittedName>
        <fullName evidence="3">Unannotated protein</fullName>
    </submittedName>
</protein>
<gene>
    <name evidence="2" type="ORF">UFOPK1766_00099</name>
    <name evidence="3" type="ORF">UFOPK3162_00211</name>
</gene>
<dbReference type="InterPro" id="IPR016181">
    <property type="entry name" value="Acyl_CoA_acyltransferase"/>
</dbReference>
<dbReference type="GO" id="GO:0005737">
    <property type="term" value="C:cytoplasm"/>
    <property type="evidence" value="ECO:0007669"/>
    <property type="project" value="TreeGrafter"/>
</dbReference>
<dbReference type="EMBL" id="CAEZTW010000007">
    <property type="protein sequence ID" value="CAB4575462.1"/>
    <property type="molecule type" value="Genomic_DNA"/>
</dbReference>
<accession>A0A6J6Z3A4</accession>
<proteinExistence type="predicted"/>
<sequence length="173" mass="20081">MKSKITLIPISSAKEFANQPLDWSIKLWGEGKEEFSADDWRKFYENAMSSDYNSWNLLGTDQEHLFMAIREKDGKSEVVASIAICDFDDFEEFRQYKPWIAAFIVREDLRGSGIGSQVLKLAEEKAIGYGITKIHLWTEGERDFYSKRGYQFLEQMNKPGRKIDLMSKDLKSN</sequence>
<evidence type="ECO:0000313" key="2">
    <source>
        <dbReference type="EMBL" id="CAB4575462.1"/>
    </source>
</evidence>
<evidence type="ECO:0000259" key="1">
    <source>
        <dbReference type="PROSITE" id="PS51186"/>
    </source>
</evidence>
<dbReference type="PANTHER" id="PTHR13538:SF4">
    <property type="entry name" value="N-ALPHA-ACETYLTRANSFERASE 80"/>
    <property type="match status" value="1"/>
</dbReference>
<dbReference type="AlphaFoldDB" id="A0A6J6Z3A4"/>
<organism evidence="3">
    <name type="scientific">freshwater metagenome</name>
    <dbReference type="NCBI Taxonomy" id="449393"/>
    <lineage>
        <taxon>unclassified sequences</taxon>
        <taxon>metagenomes</taxon>
        <taxon>ecological metagenomes</taxon>
    </lineage>
</organism>
<dbReference type="Pfam" id="PF00583">
    <property type="entry name" value="Acetyltransf_1"/>
    <property type="match status" value="1"/>
</dbReference>
<evidence type="ECO:0000313" key="3">
    <source>
        <dbReference type="EMBL" id="CAB4816291.1"/>
    </source>
</evidence>
<dbReference type="Gene3D" id="3.40.630.30">
    <property type="match status" value="1"/>
</dbReference>
<dbReference type="GO" id="GO:1905502">
    <property type="term" value="F:acetyl-CoA binding"/>
    <property type="evidence" value="ECO:0007669"/>
    <property type="project" value="TreeGrafter"/>
</dbReference>
<dbReference type="EMBL" id="CAFABB010000020">
    <property type="protein sequence ID" value="CAB4816291.1"/>
    <property type="molecule type" value="Genomic_DNA"/>
</dbReference>
<dbReference type="CDD" id="cd04301">
    <property type="entry name" value="NAT_SF"/>
    <property type="match status" value="1"/>
</dbReference>